<name>A0A139AZH1_GONPJ</name>
<evidence type="ECO:0000256" key="2">
    <source>
        <dbReference type="ARBA" id="ARBA00022806"/>
    </source>
</evidence>
<feature type="domain" description="Helicase C-terminal" evidence="4">
    <location>
        <begin position="222"/>
        <end position="301"/>
    </location>
</feature>
<dbReference type="Proteomes" id="UP000070544">
    <property type="component" value="Unassembled WGS sequence"/>
</dbReference>
<proteinExistence type="predicted"/>
<dbReference type="Pfam" id="PF00271">
    <property type="entry name" value="Helicase_C"/>
    <property type="match status" value="1"/>
</dbReference>
<dbReference type="InterPro" id="IPR052431">
    <property type="entry name" value="SKI2_subfamily_helicases"/>
</dbReference>
<keyword evidence="6" id="KW-1185">Reference proteome</keyword>
<evidence type="ECO:0000256" key="3">
    <source>
        <dbReference type="SAM" id="MobiDB-lite"/>
    </source>
</evidence>
<evidence type="ECO:0000313" key="5">
    <source>
        <dbReference type="EMBL" id="KXS22131.1"/>
    </source>
</evidence>
<dbReference type="GO" id="GO:0016787">
    <property type="term" value="F:hydrolase activity"/>
    <property type="evidence" value="ECO:0007669"/>
    <property type="project" value="UniProtKB-KW"/>
</dbReference>
<dbReference type="SUPFAM" id="SSF52540">
    <property type="entry name" value="P-loop containing nucleoside triphosphate hydrolases"/>
    <property type="match status" value="1"/>
</dbReference>
<evidence type="ECO:0000259" key="4">
    <source>
        <dbReference type="SMART" id="SM00490"/>
    </source>
</evidence>
<dbReference type="Gene3D" id="3.40.50.300">
    <property type="entry name" value="P-loop containing nucleotide triphosphate hydrolases"/>
    <property type="match status" value="1"/>
</dbReference>
<dbReference type="EMBL" id="KQ965731">
    <property type="protein sequence ID" value="KXS22131.1"/>
    <property type="molecule type" value="Genomic_DNA"/>
</dbReference>
<dbReference type="PANTHER" id="PTHR44533">
    <property type="entry name" value="DEAD/H RNA HELICASE, PUTATIVE-RELATED"/>
    <property type="match status" value="1"/>
</dbReference>
<feature type="region of interest" description="Disordered" evidence="3">
    <location>
        <begin position="676"/>
        <end position="705"/>
    </location>
</feature>
<organism evidence="5 6">
    <name type="scientific">Gonapodya prolifera (strain JEL478)</name>
    <name type="common">Monoblepharis prolifera</name>
    <dbReference type="NCBI Taxonomy" id="1344416"/>
    <lineage>
        <taxon>Eukaryota</taxon>
        <taxon>Fungi</taxon>
        <taxon>Fungi incertae sedis</taxon>
        <taxon>Chytridiomycota</taxon>
        <taxon>Chytridiomycota incertae sedis</taxon>
        <taxon>Monoblepharidomycetes</taxon>
        <taxon>Monoblepharidales</taxon>
        <taxon>Gonapodyaceae</taxon>
        <taxon>Gonapodya</taxon>
    </lineage>
</organism>
<dbReference type="SMART" id="SM00490">
    <property type="entry name" value="HELICc"/>
    <property type="match status" value="1"/>
</dbReference>
<dbReference type="GO" id="GO:0004386">
    <property type="term" value="F:helicase activity"/>
    <property type="evidence" value="ECO:0007669"/>
    <property type="project" value="UniProtKB-KW"/>
</dbReference>
<reference evidence="5 6" key="1">
    <citation type="journal article" date="2015" name="Genome Biol. Evol.">
        <title>Phylogenomic analyses indicate that early fungi evolved digesting cell walls of algal ancestors of land plants.</title>
        <authorList>
            <person name="Chang Y."/>
            <person name="Wang S."/>
            <person name="Sekimoto S."/>
            <person name="Aerts A.L."/>
            <person name="Choi C."/>
            <person name="Clum A."/>
            <person name="LaButti K.M."/>
            <person name="Lindquist E.A."/>
            <person name="Yee Ngan C."/>
            <person name="Ohm R.A."/>
            <person name="Salamov A.A."/>
            <person name="Grigoriev I.V."/>
            <person name="Spatafora J.W."/>
            <person name="Berbee M.L."/>
        </authorList>
    </citation>
    <scope>NUCLEOTIDE SEQUENCE [LARGE SCALE GENOMIC DNA]</scope>
    <source>
        <strain evidence="5 6">JEL478</strain>
    </source>
</reference>
<protein>
    <recommendedName>
        <fullName evidence="4">Helicase C-terminal domain-containing protein</fullName>
    </recommendedName>
</protein>
<keyword evidence="1" id="KW-0378">Hydrolase</keyword>
<keyword evidence="2" id="KW-0067">ATP-binding</keyword>
<keyword evidence="2" id="KW-0347">Helicase</keyword>
<feature type="region of interest" description="Disordered" evidence="3">
    <location>
        <begin position="125"/>
        <end position="173"/>
    </location>
</feature>
<evidence type="ECO:0000256" key="1">
    <source>
        <dbReference type="ARBA" id="ARBA00022801"/>
    </source>
</evidence>
<gene>
    <name evidence="5" type="ORF">M427DRAFT_165646</name>
</gene>
<dbReference type="PANTHER" id="PTHR44533:SF4">
    <property type="entry name" value="DEAD_H RNA HELICASE, PUTATIVE-RELATED"/>
    <property type="match status" value="1"/>
</dbReference>
<dbReference type="AlphaFoldDB" id="A0A139AZH1"/>
<dbReference type="GO" id="GO:0005737">
    <property type="term" value="C:cytoplasm"/>
    <property type="evidence" value="ECO:0007669"/>
    <property type="project" value="TreeGrafter"/>
</dbReference>
<dbReference type="InterPro" id="IPR001650">
    <property type="entry name" value="Helicase_C-like"/>
</dbReference>
<dbReference type="OMA" id="REIHTEY"/>
<evidence type="ECO:0000313" key="6">
    <source>
        <dbReference type="Proteomes" id="UP000070544"/>
    </source>
</evidence>
<keyword evidence="2" id="KW-0547">Nucleotide-binding</keyword>
<dbReference type="InterPro" id="IPR027417">
    <property type="entry name" value="P-loop_NTPase"/>
</dbReference>
<dbReference type="Pfam" id="PF26076">
    <property type="entry name" value="WHD_DDX60"/>
    <property type="match status" value="1"/>
</dbReference>
<sequence length="732" mass="82600">MWEVSKGNDLLHRMQPDAYFPSKHRVSRKEVRQYERDLKVIFLSWLRDPQTERWCYDVVKTLRIDETFRICDDAAANWEAFRNSVLDLALQLRDEDKLPAIYFCFDRNLCNAMAQNLNKELEDRQEKKRAQNASLVKKAQARKEQLDRQAKAKRDLAAKQTQPQTRKAAANAEQQDVLEPALAALLADVDPEFSFRGRNHGVSDEDFQEITKAARRIYPSNSPLMVALKRGIGVHHAGCNKKYTEVVEVLLRRRYLTVVFATGTLALGINMPCRSAVFLGDSPYLNALNYRQMRGRAARRGFDDIGHVIFYGIAHSKIRRLMTAELPRLRGHFPLTTTLVLRLMSLFNESKDKARAGTLVTDLLEQPLFSHGVERLELQMRHKFLFSLEYLSLSGLLDAKGLLRGPAGIIAHLHYHEPSNFHFVALLGAGVFAEICERFEEDNKGVEYELLLILSHLFGRRYVPPYVTEEFVKERGAHPSKVILEAMPYQAQRVIADHDERALKVFAKYAKTFAISKGERVPTLPISKIPVGAPLESPTFLPAHIAQTHFVARSPFCALSGFGDVFQDAADLSTNAIEGLYLDPSSLPITQHIVVTPQRDAVLQGLKPQEKRLNRYLLDFMTHGQPKALVSSNFVRAGDVWLLLQDFHLVLKAVCVALEAISTGGTVEDMMDAEDRKLESGSTIDSSDAGASDEESGGASARRPPLAAETKVLRAFQSLRDNFAEQFYKIWA</sequence>
<dbReference type="InterPro" id="IPR059032">
    <property type="entry name" value="WHD_DDX60"/>
</dbReference>
<dbReference type="OrthoDB" id="2320933at2759"/>
<accession>A0A139AZH1</accession>
<feature type="compositionally biased region" description="Basic and acidic residues" evidence="3">
    <location>
        <begin position="141"/>
        <end position="157"/>
    </location>
</feature>
<dbReference type="STRING" id="1344416.A0A139AZH1"/>